<evidence type="ECO:0000259" key="21">
    <source>
        <dbReference type="PROSITE" id="PS50102"/>
    </source>
</evidence>
<dbReference type="InterPro" id="IPR013087">
    <property type="entry name" value="Znf_C2H2_type"/>
</dbReference>
<dbReference type="InterPro" id="IPR035979">
    <property type="entry name" value="RBD_domain_sf"/>
</dbReference>
<organism evidence="23">
    <name type="scientific">Phallusia mammillata</name>
    <dbReference type="NCBI Taxonomy" id="59560"/>
    <lineage>
        <taxon>Eukaryota</taxon>
        <taxon>Metazoa</taxon>
        <taxon>Chordata</taxon>
        <taxon>Tunicata</taxon>
        <taxon>Ascidiacea</taxon>
        <taxon>Phlebobranchia</taxon>
        <taxon>Ascidiidae</taxon>
        <taxon>Phallusia</taxon>
    </lineage>
</organism>
<keyword evidence="10" id="KW-0863">Zinc-finger</keyword>
<dbReference type="GO" id="GO:0005524">
    <property type="term" value="F:ATP binding"/>
    <property type="evidence" value="ECO:0007669"/>
    <property type="project" value="UniProtKB-KW"/>
</dbReference>
<dbReference type="GO" id="GO:0005634">
    <property type="term" value="C:nucleus"/>
    <property type="evidence" value="ECO:0007669"/>
    <property type="project" value="UniProtKB-SubCell"/>
</dbReference>
<evidence type="ECO:0000256" key="14">
    <source>
        <dbReference type="ARBA" id="ARBA00023242"/>
    </source>
</evidence>
<dbReference type="InterPro" id="IPR054708">
    <property type="entry name" value="MTPAP-like_central"/>
</dbReference>
<evidence type="ECO:0000256" key="10">
    <source>
        <dbReference type="ARBA" id="ARBA00022771"/>
    </source>
</evidence>
<dbReference type="InterPro" id="IPR000504">
    <property type="entry name" value="RRM_dom"/>
</dbReference>
<evidence type="ECO:0000256" key="9">
    <source>
        <dbReference type="ARBA" id="ARBA00022741"/>
    </source>
</evidence>
<keyword evidence="9" id="KW-0547">Nucleotide-binding</keyword>
<name>A0A6F9DVC9_9ASCI</name>
<dbReference type="Gene3D" id="1.10.1410.10">
    <property type="match status" value="1"/>
</dbReference>
<dbReference type="Pfam" id="PF22600">
    <property type="entry name" value="MTPAP-like_central"/>
    <property type="match status" value="1"/>
</dbReference>
<comment type="subcellular location">
    <subcellularLocation>
        <location evidence="3">Nucleus</location>
    </subcellularLocation>
</comment>
<evidence type="ECO:0000256" key="16">
    <source>
        <dbReference type="ARBA" id="ARBA00033036"/>
    </source>
</evidence>
<evidence type="ECO:0000256" key="5">
    <source>
        <dbReference type="ARBA" id="ARBA00021679"/>
    </source>
</evidence>
<keyword evidence="11" id="KW-0862">Zinc</keyword>
<dbReference type="Pfam" id="PF03828">
    <property type="entry name" value="PAP_assoc"/>
    <property type="match status" value="1"/>
</dbReference>
<evidence type="ECO:0000313" key="23">
    <source>
        <dbReference type="EMBL" id="CAB3267382.1"/>
    </source>
</evidence>
<feature type="domain" description="RRM" evidence="21">
    <location>
        <begin position="51"/>
        <end position="137"/>
    </location>
</feature>
<comment type="catalytic activity">
    <reaction evidence="19">
        <text>RNA(n) + UTP = RNA(n)-3'-uridine ribonucleotide + diphosphate</text>
        <dbReference type="Rhea" id="RHEA:14785"/>
        <dbReference type="Rhea" id="RHEA-COMP:14527"/>
        <dbReference type="Rhea" id="RHEA-COMP:17348"/>
        <dbReference type="ChEBI" id="CHEBI:33019"/>
        <dbReference type="ChEBI" id="CHEBI:46398"/>
        <dbReference type="ChEBI" id="CHEBI:140395"/>
        <dbReference type="ChEBI" id="CHEBI:173116"/>
        <dbReference type="EC" id="2.7.7.52"/>
    </reaction>
</comment>
<dbReference type="GO" id="GO:0031123">
    <property type="term" value="P:RNA 3'-end processing"/>
    <property type="evidence" value="ECO:0007669"/>
    <property type="project" value="TreeGrafter"/>
</dbReference>
<gene>
    <name evidence="23" type="primary">Tut1</name>
</gene>
<dbReference type="InterPro" id="IPR002058">
    <property type="entry name" value="PAP_assoc"/>
</dbReference>
<dbReference type="PROSITE" id="PS00028">
    <property type="entry name" value="ZINC_FINGER_C2H2_1"/>
    <property type="match status" value="1"/>
</dbReference>
<proteinExistence type="evidence at transcript level"/>
<dbReference type="PANTHER" id="PTHR12271">
    <property type="entry name" value="POLY A POLYMERASE CID PAP -RELATED"/>
    <property type="match status" value="1"/>
</dbReference>
<dbReference type="EC" id="2.7.7.52" evidence="4"/>
<dbReference type="PANTHER" id="PTHR12271:SF127">
    <property type="entry name" value="SPECKLE TARGETED PIP5K1A-REGULATED POLY(A) POLYMERASE"/>
    <property type="match status" value="1"/>
</dbReference>
<dbReference type="GO" id="GO:0003723">
    <property type="term" value="F:RNA binding"/>
    <property type="evidence" value="ECO:0007669"/>
    <property type="project" value="UniProtKB-UniRule"/>
</dbReference>
<dbReference type="InterPro" id="IPR003604">
    <property type="entry name" value="Matrin/U1-like-C_Znf_C2H2"/>
</dbReference>
<reference evidence="23" key="1">
    <citation type="submission" date="2020-04" db="EMBL/GenBank/DDBJ databases">
        <authorList>
            <person name="Neveu A P."/>
        </authorList>
    </citation>
    <scope>NUCLEOTIDE SEQUENCE</scope>
    <source>
        <tissue evidence="23">Whole embryo</tissue>
    </source>
</reference>
<dbReference type="SMART" id="SM00451">
    <property type="entry name" value="ZnF_U1"/>
    <property type="match status" value="1"/>
</dbReference>
<keyword evidence="12" id="KW-0067">ATP-binding</keyword>
<comment type="subunit">
    <text evidence="18">Associates with the cleavage and polyadenylation specificity factor (CPSF) complex. Interacts with CPSF1 and CPSF3; the interaction is direct. Interacts with PIP5K1A.</text>
</comment>
<evidence type="ECO:0000256" key="7">
    <source>
        <dbReference type="ARBA" id="ARBA00022695"/>
    </source>
</evidence>
<dbReference type="Gene3D" id="3.30.160.60">
    <property type="entry name" value="Classic Zinc Finger"/>
    <property type="match status" value="1"/>
</dbReference>
<dbReference type="CDD" id="cd05402">
    <property type="entry name" value="NT_PAP_TUTase"/>
    <property type="match status" value="1"/>
</dbReference>
<dbReference type="GO" id="GO:0008270">
    <property type="term" value="F:zinc ion binding"/>
    <property type="evidence" value="ECO:0007669"/>
    <property type="project" value="UniProtKB-KW"/>
</dbReference>
<dbReference type="GO" id="GO:1990817">
    <property type="term" value="F:poly(A) RNA polymerase activity"/>
    <property type="evidence" value="ECO:0007669"/>
    <property type="project" value="TreeGrafter"/>
</dbReference>
<dbReference type="SMART" id="SM00360">
    <property type="entry name" value="RRM"/>
    <property type="match status" value="1"/>
</dbReference>
<keyword evidence="14" id="KW-0539">Nucleus</keyword>
<evidence type="ECO:0000256" key="13">
    <source>
        <dbReference type="ARBA" id="ARBA00022842"/>
    </source>
</evidence>
<keyword evidence="20" id="KW-0694">RNA-binding</keyword>
<protein>
    <recommendedName>
        <fullName evidence="5">Speckle targeted PIP5K1A-regulated poly(A) polymerase</fullName>
        <ecNumber evidence="4">2.7.7.52</ecNumber>
    </recommendedName>
    <alternativeName>
        <fullName evidence="15">RNA-binding motif protein 21</fullName>
    </alternativeName>
    <alternativeName>
        <fullName evidence="16">U6 snRNA-specific terminal uridylyltransferase 1</fullName>
    </alternativeName>
</protein>
<dbReference type="SUPFAM" id="SSF81301">
    <property type="entry name" value="Nucleotidyltransferase"/>
    <property type="match status" value="1"/>
</dbReference>
<keyword evidence="8" id="KW-0479">Metal-binding</keyword>
<evidence type="ECO:0000256" key="17">
    <source>
        <dbReference type="ARBA" id="ARBA00045789"/>
    </source>
</evidence>
<dbReference type="Gene3D" id="3.30.70.330">
    <property type="match status" value="1"/>
</dbReference>
<evidence type="ECO:0000256" key="3">
    <source>
        <dbReference type="ARBA" id="ARBA00004123"/>
    </source>
</evidence>
<dbReference type="Pfam" id="PF12874">
    <property type="entry name" value="zf-met"/>
    <property type="match status" value="1"/>
</dbReference>
<evidence type="ECO:0000256" key="18">
    <source>
        <dbReference type="ARBA" id="ARBA00046411"/>
    </source>
</evidence>
<evidence type="ECO:0000256" key="12">
    <source>
        <dbReference type="ARBA" id="ARBA00022840"/>
    </source>
</evidence>
<dbReference type="SUPFAM" id="SSF57667">
    <property type="entry name" value="beta-beta-alpha zinc fingers"/>
    <property type="match status" value="1"/>
</dbReference>
<keyword evidence="13" id="KW-0460">Magnesium</keyword>
<dbReference type="InterPro" id="IPR036236">
    <property type="entry name" value="Znf_C2H2_sf"/>
</dbReference>
<dbReference type="PROSITE" id="PS50102">
    <property type="entry name" value="RRM"/>
    <property type="match status" value="1"/>
</dbReference>
<evidence type="ECO:0000256" key="1">
    <source>
        <dbReference type="ARBA" id="ARBA00001936"/>
    </source>
</evidence>
<feature type="domain" description="Matrin-type" evidence="22">
    <location>
        <begin position="11"/>
        <end position="41"/>
    </location>
</feature>
<dbReference type="Gene3D" id="3.30.460.10">
    <property type="entry name" value="Beta Polymerase, domain 2"/>
    <property type="match status" value="1"/>
</dbReference>
<evidence type="ECO:0000256" key="6">
    <source>
        <dbReference type="ARBA" id="ARBA00022679"/>
    </source>
</evidence>
<evidence type="ECO:0000256" key="2">
    <source>
        <dbReference type="ARBA" id="ARBA00001946"/>
    </source>
</evidence>
<dbReference type="SUPFAM" id="SSF54928">
    <property type="entry name" value="RNA-binding domain, RBD"/>
    <property type="match status" value="1"/>
</dbReference>
<dbReference type="PROSITE" id="PS50171">
    <property type="entry name" value="ZF_MATRIN"/>
    <property type="match status" value="1"/>
</dbReference>
<dbReference type="InterPro" id="IPR012677">
    <property type="entry name" value="Nucleotide-bd_a/b_plait_sf"/>
</dbReference>
<comment type="cofactor">
    <cofactor evidence="1">
        <name>Mn(2+)</name>
        <dbReference type="ChEBI" id="CHEBI:29035"/>
    </cofactor>
</comment>
<evidence type="ECO:0000256" key="11">
    <source>
        <dbReference type="ARBA" id="ARBA00022833"/>
    </source>
</evidence>
<evidence type="ECO:0000256" key="8">
    <source>
        <dbReference type="ARBA" id="ARBA00022723"/>
    </source>
</evidence>
<evidence type="ECO:0000256" key="20">
    <source>
        <dbReference type="PROSITE-ProRule" id="PRU00176"/>
    </source>
</evidence>
<dbReference type="InterPro" id="IPR000690">
    <property type="entry name" value="Matrin/U1-C_Znf_C2H2"/>
</dbReference>
<dbReference type="EMBL" id="LR791520">
    <property type="protein sequence ID" value="CAB3267382.1"/>
    <property type="molecule type" value="mRNA"/>
</dbReference>
<accession>A0A6F9DVC9</accession>
<comment type="function">
    <text evidence="17">Poly(A) polymerase that creates the 3'-poly(A) tail of specific pre-mRNAs. Localizes to nuclear speckles together with PIP5K1A and mediates polyadenylation of a select set of mRNAs, such as HMOX1. In addition to polyadenylation, it is also required for the 3'-end cleavage of pre-mRNAs: binds to the 3'UTR of targeted pre-mRNAs and promotes the recruitment and assembly of the CPSF complex on the 3'UTR of pre-mRNAs. In addition to adenylyltransferase activity, also has uridylyltransferase activity. However, the ATP ratio is higher than UTP in cells, suggesting that it functions primarily as a poly(A) polymerase. Acts as a specific terminal uridylyltransferase for U6 snRNA in vitro: responsible for a controlled elongation reaction that results in the restoration of the four 3'-terminal UMP-residues found in newly transcribed U6 snRNA. Not involved in replication-dependent histone mRNA degradation.</text>
</comment>
<evidence type="ECO:0000256" key="4">
    <source>
        <dbReference type="ARBA" id="ARBA00012472"/>
    </source>
</evidence>
<dbReference type="GO" id="GO:0050265">
    <property type="term" value="F:RNA uridylyltransferase activity"/>
    <property type="evidence" value="ECO:0007669"/>
    <property type="project" value="UniProtKB-EC"/>
</dbReference>
<dbReference type="SUPFAM" id="SSF81631">
    <property type="entry name" value="PAP/OAS1 substrate-binding domain"/>
    <property type="match status" value="1"/>
</dbReference>
<dbReference type="InterPro" id="IPR043519">
    <property type="entry name" value="NT_sf"/>
</dbReference>
<keyword evidence="7" id="KW-0548">Nucleotidyltransferase</keyword>
<evidence type="ECO:0000259" key="22">
    <source>
        <dbReference type="PROSITE" id="PS50171"/>
    </source>
</evidence>
<comment type="cofactor">
    <cofactor evidence="2">
        <name>Mg(2+)</name>
        <dbReference type="ChEBI" id="CHEBI:18420"/>
    </cofactor>
</comment>
<evidence type="ECO:0000256" key="19">
    <source>
        <dbReference type="ARBA" id="ARBA00049105"/>
    </source>
</evidence>
<evidence type="ECO:0000256" key="15">
    <source>
        <dbReference type="ARBA" id="ARBA00030790"/>
    </source>
</evidence>
<dbReference type="AlphaFoldDB" id="A0A6F9DVC9"/>
<keyword evidence="6" id="KW-0808">Transferase</keyword>
<sequence>MSSDKHEASNLFCDVCSAHIPNETTFQQHLNGRKHTRNVERIKEWSDAAKRSIYVGGLKNIVAVELAIADYFGQFGKVKNITIDKTFKQYAIVELESEQMAHTVLAIENPLLNGIPVVIKARELKDGKHVNASKEKSHQKQSPIDEKLWQKLLDCKDLDDQILMLHDEVKLSEEELHVRDLICKLLQSALHEAFPDCTLKPYGSSVSGFGTQGCDLDLHFEYTSIHPDILHEIKMHRDTENDSSNSTVGEEITSQEIIAAVGEVIKQCVPDCHKIKVISASRFPLVRFYHKGSNVKCDISLSNKLAVVNTTYLQLCCKVFPMLKPLVIAIRTWMRHWELAGGVHVNGPRLNNYAVTLMALFFLQNTGRMPSLKAMVASVSDTPVLIDGFDCTLVETYPVCEPKGSLGDLLADFFQFYSKVEFSKAVLNARSACYQTAQTEKEENPTGRKFKYGSLNVQDPFEVSHNVTGNVTERHMQNFYRQMHNAALVVKMRKYQHRAMHVSCWGILALFIDHHKKQGDSEASVPNPAKSNAYAFDVKLKPDASEMHQGDLPKAGGYLVNILCDVFAMDCQVVDAEIITNAPMTESAQVAVAMETFPIKAKEELHKHEVATKKRPADSEDCTFCKRAKVALDRSDATTHPINLPCQLKCVAKQRLWQGRRKARRRLVQKGKADFLDLERKVSQLLLSDLVNDSTHGGSMQQQLNTSCSSTDSCGPPLFSFTTDVKQLNETALRLLFRCTSDDGHSDYVNFVHHLEMFLPNLLKKCVAKSDDGGQ</sequence>